<feature type="repeat" description="Solcar" evidence="8">
    <location>
        <begin position="1"/>
        <end position="73"/>
    </location>
</feature>
<dbReference type="InterPro" id="IPR018108">
    <property type="entry name" value="MCP_transmembrane"/>
</dbReference>
<dbReference type="InterPro" id="IPR050391">
    <property type="entry name" value="Mito_Metabolite_Transporter"/>
</dbReference>
<sequence length="276" mass="30720">MRLYSCTAQTATQPMDVIKVRMQISKTPLSQIIRNTLRDAGIREFYVGWTAAMLRQLTYTTARLGLYNTLFDFTQGHFGRLNYPTMIGIGMISGIVGSFIGTPSDLVLIRMISDIKLPPNERRNYRNAIVGLIDIWRTEGVTGLWRGAVPTMARAAIVNGAQLGTYSKSKMMLNDTGFFEEGIVLSFMAAMISGLTMAVTSLPIDVAKTRIQNWTSSAKPPGVISVLINIAQKEGLPSMWRGFLPYYSRAAPNSIVTMISLDQLRHMYIKYCISPE</sequence>
<keyword evidence="4 8" id="KW-0812">Transmembrane</keyword>
<evidence type="ECO:0000256" key="4">
    <source>
        <dbReference type="ARBA" id="ARBA00022692"/>
    </source>
</evidence>
<keyword evidence="5" id="KW-0677">Repeat</keyword>
<evidence type="ECO:0000313" key="12">
    <source>
        <dbReference type="Proteomes" id="UP001642520"/>
    </source>
</evidence>
<dbReference type="EMBL" id="CAXAJV020001281">
    <property type="protein sequence ID" value="CAL7933914.1"/>
    <property type="molecule type" value="Genomic_DNA"/>
</dbReference>
<organism evidence="11 12">
    <name type="scientific">Xylocopa violacea</name>
    <name type="common">Violet carpenter bee</name>
    <name type="synonym">Apis violacea</name>
    <dbReference type="NCBI Taxonomy" id="135666"/>
    <lineage>
        <taxon>Eukaryota</taxon>
        <taxon>Metazoa</taxon>
        <taxon>Ecdysozoa</taxon>
        <taxon>Arthropoda</taxon>
        <taxon>Hexapoda</taxon>
        <taxon>Insecta</taxon>
        <taxon>Pterygota</taxon>
        <taxon>Neoptera</taxon>
        <taxon>Endopterygota</taxon>
        <taxon>Hymenoptera</taxon>
        <taxon>Apocrita</taxon>
        <taxon>Aculeata</taxon>
        <taxon>Apoidea</taxon>
        <taxon>Anthophila</taxon>
        <taxon>Apidae</taxon>
        <taxon>Xylocopa</taxon>
        <taxon>Xylocopa</taxon>
    </lineage>
</organism>
<evidence type="ECO:0000256" key="2">
    <source>
        <dbReference type="ARBA" id="ARBA00006375"/>
    </source>
</evidence>
<evidence type="ECO:0000256" key="1">
    <source>
        <dbReference type="ARBA" id="ARBA00004141"/>
    </source>
</evidence>
<evidence type="ECO:0000256" key="10">
    <source>
        <dbReference type="SAM" id="Phobius"/>
    </source>
</evidence>
<dbReference type="SUPFAM" id="SSF103506">
    <property type="entry name" value="Mitochondrial carrier"/>
    <property type="match status" value="1"/>
</dbReference>
<keyword evidence="12" id="KW-1185">Reference proteome</keyword>
<comment type="caution">
    <text evidence="11">The sequence shown here is derived from an EMBL/GenBank/DDBJ whole genome shotgun (WGS) entry which is preliminary data.</text>
</comment>
<feature type="repeat" description="Solcar" evidence="8">
    <location>
        <begin position="181"/>
        <end position="267"/>
    </location>
</feature>
<evidence type="ECO:0000256" key="7">
    <source>
        <dbReference type="ARBA" id="ARBA00023136"/>
    </source>
</evidence>
<dbReference type="InterPro" id="IPR023395">
    <property type="entry name" value="MCP_dom_sf"/>
</dbReference>
<comment type="similarity">
    <text evidence="2 9">Belongs to the mitochondrial carrier (TC 2.A.29) family.</text>
</comment>
<dbReference type="Gene3D" id="1.50.40.10">
    <property type="entry name" value="Mitochondrial carrier domain"/>
    <property type="match status" value="1"/>
</dbReference>
<protein>
    <recommendedName>
        <fullName evidence="13">Mitochondrial 2-oxoglutarate/malate carrier protein</fullName>
    </recommendedName>
</protein>
<reference evidence="11 12" key="1">
    <citation type="submission" date="2024-08" db="EMBL/GenBank/DDBJ databases">
        <authorList>
            <person name="Will J Nash"/>
            <person name="Angela Man"/>
            <person name="Seanna McTaggart"/>
            <person name="Kendall Baker"/>
            <person name="Tom Barker"/>
            <person name="Leah Catchpole"/>
            <person name="Alex Durrant"/>
            <person name="Karim Gharbi"/>
            <person name="Naomi Irish"/>
            <person name="Gemy Kaithakottil"/>
            <person name="Debby Ku"/>
            <person name="Aaliyah Providence"/>
            <person name="Felix Shaw"/>
            <person name="David Swarbreck"/>
            <person name="Chris Watkins"/>
            <person name="Ann M. McCartney"/>
            <person name="Giulio Formenti"/>
            <person name="Alice Mouton"/>
            <person name="Noel Vella"/>
            <person name="Bjorn M von Reumont"/>
            <person name="Adriana Vella"/>
            <person name="Wilfried Haerty"/>
        </authorList>
    </citation>
    <scope>NUCLEOTIDE SEQUENCE [LARGE SCALE GENOMIC DNA]</scope>
</reference>
<name>A0ABP1N1V2_XYLVO</name>
<keyword evidence="6 10" id="KW-1133">Transmembrane helix</keyword>
<evidence type="ECO:0000256" key="9">
    <source>
        <dbReference type="RuleBase" id="RU000488"/>
    </source>
</evidence>
<evidence type="ECO:0000256" key="5">
    <source>
        <dbReference type="ARBA" id="ARBA00022737"/>
    </source>
</evidence>
<dbReference type="Proteomes" id="UP001642520">
    <property type="component" value="Unassembled WGS sequence"/>
</dbReference>
<dbReference type="PANTHER" id="PTHR45618">
    <property type="entry name" value="MITOCHONDRIAL DICARBOXYLATE CARRIER-RELATED"/>
    <property type="match status" value="1"/>
</dbReference>
<feature type="repeat" description="Solcar" evidence="8">
    <location>
        <begin position="81"/>
        <end position="172"/>
    </location>
</feature>
<keyword evidence="3 9" id="KW-0813">Transport</keyword>
<evidence type="ECO:0000256" key="3">
    <source>
        <dbReference type="ARBA" id="ARBA00022448"/>
    </source>
</evidence>
<comment type="subcellular location">
    <subcellularLocation>
        <location evidence="1">Membrane</location>
        <topology evidence="1">Multi-pass membrane protein</topology>
    </subcellularLocation>
</comment>
<feature type="transmembrane region" description="Helical" evidence="10">
    <location>
        <begin position="182"/>
        <end position="204"/>
    </location>
</feature>
<feature type="transmembrane region" description="Helical" evidence="10">
    <location>
        <begin position="81"/>
        <end position="101"/>
    </location>
</feature>
<proteinExistence type="inferred from homology"/>
<gene>
    <name evidence="11" type="ORF">XYLVIOL_LOCUS721</name>
</gene>
<keyword evidence="7 8" id="KW-0472">Membrane</keyword>
<accession>A0ABP1N1V2</accession>
<evidence type="ECO:0008006" key="13">
    <source>
        <dbReference type="Google" id="ProtNLM"/>
    </source>
</evidence>
<evidence type="ECO:0000313" key="11">
    <source>
        <dbReference type="EMBL" id="CAL7933914.1"/>
    </source>
</evidence>
<evidence type="ECO:0000256" key="8">
    <source>
        <dbReference type="PROSITE-ProRule" id="PRU00282"/>
    </source>
</evidence>
<dbReference type="PROSITE" id="PS50920">
    <property type="entry name" value="SOLCAR"/>
    <property type="match status" value="3"/>
</dbReference>
<evidence type="ECO:0000256" key="6">
    <source>
        <dbReference type="ARBA" id="ARBA00022989"/>
    </source>
</evidence>
<dbReference type="Pfam" id="PF00153">
    <property type="entry name" value="Mito_carr"/>
    <property type="match status" value="3"/>
</dbReference>